<dbReference type="RefSeq" id="WP_034220194.1">
    <property type="nucleotide sequence ID" value="NZ_AVCJ01000001.1"/>
</dbReference>
<dbReference type="EMBL" id="AVCJ01000001">
    <property type="protein sequence ID" value="KFL37838.1"/>
    <property type="molecule type" value="Genomic_DNA"/>
</dbReference>
<dbReference type="GO" id="GO:0006654">
    <property type="term" value="P:phosphatidic acid biosynthetic process"/>
    <property type="evidence" value="ECO:0007669"/>
    <property type="project" value="TreeGrafter"/>
</dbReference>
<accession>A0A087MLT5</accession>
<dbReference type="STRING" id="1121014.N788_01335"/>
<dbReference type="InterPro" id="IPR002123">
    <property type="entry name" value="Plipid/glycerol_acylTrfase"/>
</dbReference>
<dbReference type="SUPFAM" id="SSF69593">
    <property type="entry name" value="Glycerol-3-phosphate (1)-acyltransferase"/>
    <property type="match status" value="1"/>
</dbReference>
<organism evidence="6 7">
    <name type="scientific">Arenimonas donghaensis DSM 18148 = HO3-R19</name>
    <dbReference type="NCBI Taxonomy" id="1121014"/>
    <lineage>
        <taxon>Bacteria</taxon>
        <taxon>Pseudomonadati</taxon>
        <taxon>Pseudomonadota</taxon>
        <taxon>Gammaproteobacteria</taxon>
        <taxon>Lysobacterales</taxon>
        <taxon>Lysobacteraceae</taxon>
        <taxon>Arenimonas</taxon>
    </lineage>
</organism>
<proteinExistence type="predicted"/>
<sequence>MADLAGRAWRTFGTAVSFVAFGLGGLVLGLLVFPLLRLAVRDPARLGGLARGLIQRSFAGHIALMHRLGVLSYELHGLERLDRRGLLVLANHPTLIDVVFLVSLIPQADCVVKSRLLANPFTRGPVRATGYVCNDSGAGLVEDCIRTVQSGRNLVIFPEGTRTPRGQALGPLQRGAANIAVRGRIDVTPVLVTCQPRTLAKGEKWYRVPSRRFHVRIEVLPDIPVAPFLDGAAAEALAARRLTETLDHFFKTELSRVGAAN</sequence>
<dbReference type="PANTHER" id="PTHR10434">
    <property type="entry name" value="1-ACYL-SN-GLYCEROL-3-PHOSPHATE ACYLTRANSFERASE"/>
    <property type="match status" value="1"/>
</dbReference>
<feature type="transmembrane region" description="Helical" evidence="4">
    <location>
        <begin position="12"/>
        <end position="33"/>
    </location>
</feature>
<feature type="domain" description="Phospholipid/glycerol acyltransferase" evidence="5">
    <location>
        <begin position="86"/>
        <end position="195"/>
    </location>
</feature>
<comment type="caution">
    <text evidence="6">The sequence shown here is derived from an EMBL/GenBank/DDBJ whole genome shotgun (WGS) entry which is preliminary data.</text>
</comment>
<evidence type="ECO:0000259" key="5">
    <source>
        <dbReference type="SMART" id="SM00563"/>
    </source>
</evidence>
<evidence type="ECO:0000313" key="7">
    <source>
        <dbReference type="Proteomes" id="UP000029085"/>
    </source>
</evidence>
<reference evidence="6 7" key="2">
    <citation type="journal article" date="2015" name="Stand. Genomic Sci.">
        <title>High quality draft genomic sequence of Arenimonas donghaensis DSM 18148(T).</title>
        <authorList>
            <person name="Chen F."/>
            <person name="Wang H."/>
            <person name="Cao Y."/>
            <person name="Li X."/>
            <person name="Wang G."/>
        </authorList>
    </citation>
    <scope>NUCLEOTIDE SEQUENCE [LARGE SCALE GENOMIC DNA]</scope>
    <source>
        <strain evidence="6 7">HO3-R19</strain>
    </source>
</reference>
<dbReference type="Proteomes" id="UP000029085">
    <property type="component" value="Unassembled WGS sequence"/>
</dbReference>
<evidence type="ECO:0000256" key="2">
    <source>
        <dbReference type="ARBA" id="ARBA00022679"/>
    </source>
</evidence>
<dbReference type="Pfam" id="PF01553">
    <property type="entry name" value="Acyltransferase"/>
    <property type="match status" value="1"/>
</dbReference>
<keyword evidence="4" id="KW-1133">Transmembrane helix</keyword>
<dbReference type="GO" id="GO:0003841">
    <property type="term" value="F:1-acylglycerol-3-phosphate O-acyltransferase activity"/>
    <property type="evidence" value="ECO:0007669"/>
    <property type="project" value="TreeGrafter"/>
</dbReference>
<gene>
    <name evidence="6" type="ORF">N788_01335</name>
</gene>
<evidence type="ECO:0000256" key="4">
    <source>
        <dbReference type="SAM" id="Phobius"/>
    </source>
</evidence>
<dbReference type="AlphaFoldDB" id="A0A087MLT5"/>
<reference evidence="7" key="1">
    <citation type="submission" date="2013-08" db="EMBL/GenBank/DDBJ databases">
        <title>Genome sequencing of Arenimonas donghaensis.</title>
        <authorList>
            <person name="Chen F."/>
            <person name="Wang G."/>
        </authorList>
    </citation>
    <scope>NUCLEOTIDE SEQUENCE [LARGE SCALE GENOMIC DNA]</scope>
    <source>
        <strain evidence="7">HO3-R19</strain>
    </source>
</reference>
<dbReference type="OrthoDB" id="9812274at2"/>
<keyword evidence="7" id="KW-1185">Reference proteome</keyword>
<keyword evidence="4" id="KW-0472">Membrane</keyword>
<dbReference type="CDD" id="cd07989">
    <property type="entry name" value="LPLAT_AGPAT-like"/>
    <property type="match status" value="1"/>
</dbReference>
<evidence type="ECO:0000256" key="3">
    <source>
        <dbReference type="ARBA" id="ARBA00023315"/>
    </source>
</evidence>
<evidence type="ECO:0000313" key="6">
    <source>
        <dbReference type="EMBL" id="KFL37838.1"/>
    </source>
</evidence>
<keyword evidence="4" id="KW-0812">Transmembrane</keyword>
<dbReference type="PATRIC" id="fig|1121014.3.peg.255"/>
<comment type="pathway">
    <text evidence="1">Lipid metabolism.</text>
</comment>
<dbReference type="PANTHER" id="PTHR10434:SF66">
    <property type="entry name" value="PHOSPHOLIPID_GLYCEROL ACYLTRANSFERASE DOMAIN-CONTAINING PROTEIN"/>
    <property type="match status" value="1"/>
</dbReference>
<dbReference type="SMART" id="SM00563">
    <property type="entry name" value="PlsC"/>
    <property type="match status" value="1"/>
</dbReference>
<keyword evidence="2" id="KW-0808">Transferase</keyword>
<name>A0A087MLT5_9GAMM</name>
<protein>
    <recommendedName>
        <fullName evidence="5">Phospholipid/glycerol acyltransferase domain-containing protein</fullName>
    </recommendedName>
</protein>
<keyword evidence="3" id="KW-0012">Acyltransferase</keyword>
<evidence type="ECO:0000256" key="1">
    <source>
        <dbReference type="ARBA" id="ARBA00005189"/>
    </source>
</evidence>